<dbReference type="OMA" id="RWRQSIR"/>
<reference evidence="2 3" key="1">
    <citation type="submission" date="2015-04" db="EMBL/GenBank/DDBJ databases">
        <authorList>
            <person name="Syromyatnikov M.Y."/>
            <person name="Popov V.N."/>
        </authorList>
    </citation>
    <scope>NUCLEOTIDE SEQUENCE [LARGE SCALE GENOMIC DNA]</scope>
    <source>
        <strain evidence="2">WF-38-12</strain>
    </source>
</reference>
<feature type="compositionally biased region" description="Polar residues" evidence="1">
    <location>
        <begin position="249"/>
        <end position="260"/>
    </location>
</feature>
<dbReference type="AlphaFoldDB" id="A0A0U1LNX6"/>
<dbReference type="STRING" id="28573.A0A0U1LNX6"/>
<feature type="region of interest" description="Disordered" evidence="1">
    <location>
        <begin position="190"/>
        <end position="214"/>
    </location>
</feature>
<feature type="region of interest" description="Disordered" evidence="1">
    <location>
        <begin position="1"/>
        <end position="32"/>
    </location>
</feature>
<sequence>MAYNAVAQVDDLNDAASQSSDSDASHAPGSPVALESKSAFVDPAVAVAPLTSLITRTIDPDSRDYEMVEGDDYEEEHAAVDPSLISPATITAPSQKTTTATPNDAPATEAPIVHGVSHPEAGNEVPRSASPDPLVRTPSVSSVDLRHPTPDLQSLQGAYVGNIERLEKSAERLSMTSSDLSLELRKLDLEQKRRSSASSTQQGPESPSRQFSSASVSNSIIGLNSAARSGGYSPGAFVTSPRSSILSGARLRSTSLSSPLQDIHEPKPDEDAVQTHEDEDKNIPPSYKPLPPPELFFEHESERQELHLVEPTDEIPERPLTARSTDTYQQATNLFLDFDGVHFVPHPRESSDSHQPPVNKSQRASTGKHFDKPQAGQDLIFYPAPIPKILNLPQRLSKRPQISDHEKRRTQILNNNTSAADRKEGDAMENSAGKRMSTIPAQLRASAFFDRPAAPLEVKIKNKSAVDTLESILDASARAPVSAFIDHPIVGSAGREVYSTVEKKRSSRMLGETRDRQSRNTLQPHDIPSQSSPGLDHSDVEEKEDRALHDSDSGHSQSHSSDVSTSESSSDEDESADELGMKEEEDYDESKYTGRPTTLLAELQMRKHELKQRNRTAATSFPNGLHSTLLQLDAVAQAQSQQRRQKRVTLAWDAQAADDADEADDEDIPLGMLYASKNPALEERPLGLMERREMEENEPLSKRRARLRGEVPGSLPNKRPSTILRVQPAESDSEHEGETLAQRTRRLKAEKMDKSKSIISAEFESEIMTELGKLHEPVDPVEPATKKAQAPSKPKEAATEEEETLGQRRKRLQAEARIRKTQSTADMNTRRSMADILHAYPRQHTYGASVDHSQNPQASLNPRTAYQHNRVSTMYTLPPSMMYHNSLGQVPGHDPHGAYANHAYNTSFVPNAQMGMNVGFAPGLPHLQSAGQMNPAHVDPRQRDVIDRWRQSVTGL</sequence>
<evidence type="ECO:0000313" key="2">
    <source>
        <dbReference type="EMBL" id="CRG84801.1"/>
    </source>
</evidence>
<evidence type="ECO:0000313" key="3">
    <source>
        <dbReference type="Proteomes" id="UP000054383"/>
    </source>
</evidence>
<evidence type="ECO:0000256" key="1">
    <source>
        <dbReference type="SAM" id="MobiDB-lite"/>
    </source>
</evidence>
<feature type="region of interest" description="Disordered" evidence="1">
    <location>
        <begin position="72"/>
        <end position="153"/>
    </location>
</feature>
<feature type="compositionally biased region" description="Acidic residues" evidence="1">
    <location>
        <begin position="569"/>
        <end position="588"/>
    </location>
</feature>
<organism evidence="2 3">
    <name type="scientific">Talaromyces islandicus</name>
    <name type="common">Penicillium islandicum</name>
    <dbReference type="NCBI Taxonomy" id="28573"/>
    <lineage>
        <taxon>Eukaryota</taxon>
        <taxon>Fungi</taxon>
        <taxon>Dikarya</taxon>
        <taxon>Ascomycota</taxon>
        <taxon>Pezizomycotina</taxon>
        <taxon>Eurotiomycetes</taxon>
        <taxon>Eurotiomycetidae</taxon>
        <taxon>Eurotiales</taxon>
        <taxon>Trichocomaceae</taxon>
        <taxon>Talaromyces</taxon>
        <taxon>Talaromyces sect. Islandici</taxon>
    </lineage>
</organism>
<protein>
    <submittedName>
        <fullName evidence="2">Uncharacterized protein</fullName>
    </submittedName>
</protein>
<feature type="compositionally biased region" description="Polar residues" evidence="1">
    <location>
        <begin position="519"/>
        <end position="533"/>
    </location>
</feature>
<feature type="region of interest" description="Disordered" evidence="1">
    <location>
        <begin position="778"/>
        <end position="812"/>
    </location>
</feature>
<feature type="compositionally biased region" description="Low complexity" evidence="1">
    <location>
        <begin position="554"/>
        <end position="568"/>
    </location>
</feature>
<feature type="compositionally biased region" description="Basic and acidic residues" evidence="1">
    <location>
        <begin position="536"/>
        <end position="553"/>
    </location>
</feature>
<gene>
    <name evidence="2" type="ORF">PISL3812_01996</name>
</gene>
<feature type="compositionally biased region" description="Basic and acidic residues" evidence="1">
    <location>
        <begin position="262"/>
        <end position="282"/>
    </location>
</feature>
<feature type="region of interest" description="Disordered" evidence="1">
    <location>
        <begin position="398"/>
        <end position="435"/>
    </location>
</feature>
<feature type="compositionally biased region" description="Low complexity" evidence="1">
    <location>
        <begin position="14"/>
        <end position="27"/>
    </location>
</feature>
<accession>A0A0U1LNX6</accession>
<dbReference type="OrthoDB" id="5288142at2759"/>
<feature type="region of interest" description="Disordered" evidence="1">
    <location>
        <begin position="496"/>
        <end position="595"/>
    </location>
</feature>
<keyword evidence="3" id="KW-1185">Reference proteome</keyword>
<proteinExistence type="predicted"/>
<feature type="compositionally biased region" description="Polar residues" evidence="1">
    <location>
        <begin position="353"/>
        <end position="365"/>
    </location>
</feature>
<name>A0A0U1LNX6_TALIS</name>
<feature type="region of interest" description="Disordered" evidence="1">
    <location>
        <begin position="249"/>
        <end position="294"/>
    </location>
</feature>
<feature type="compositionally biased region" description="Polar residues" evidence="1">
    <location>
        <begin position="86"/>
        <end position="96"/>
    </location>
</feature>
<feature type="compositionally biased region" description="Low complexity" evidence="1">
    <location>
        <begin position="97"/>
        <end position="111"/>
    </location>
</feature>
<dbReference type="Proteomes" id="UP000054383">
    <property type="component" value="Unassembled WGS sequence"/>
</dbReference>
<dbReference type="EMBL" id="CVMT01000002">
    <property type="protein sequence ID" value="CRG84801.1"/>
    <property type="molecule type" value="Genomic_DNA"/>
</dbReference>
<feature type="region of interest" description="Disordered" evidence="1">
    <location>
        <begin position="345"/>
        <end position="373"/>
    </location>
</feature>
<feature type="region of interest" description="Disordered" evidence="1">
    <location>
        <begin position="709"/>
        <end position="748"/>
    </location>
</feature>
<feature type="compositionally biased region" description="Polar residues" evidence="1">
    <location>
        <begin position="196"/>
        <end position="214"/>
    </location>
</feature>